<keyword evidence="2" id="KW-1185">Reference proteome</keyword>
<evidence type="ECO:0008006" key="3">
    <source>
        <dbReference type="Google" id="ProtNLM"/>
    </source>
</evidence>
<evidence type="ECO:0000313" key="2">
    <source>
        <dbReference type="Proteomes" id="UP000533637"/>
    </source>
</evidence>
<dbReference type="PANTHER" id="PTHR41244">
    <property type="entry name" value="RHAMNAN SYNTHESIS F"/>
    <property type="match status" value="1"/>
</dbReference>
<dbReference type="Proteomes" id="UP000533637">
    <property type="component" value="Unassembled WGS sequence"/>
</dbReference>
<gene>
    <name evidence="1" type="ORF">GGQ57_003825</name>
</gene>
<dbReference type="RefSeq" id="WP_229801110.1">
    <property type="nucleotide sequence ID" value="NZ_BMPB01000011.1"/>
</dbReference>
<sequence>MKKEEKKYYDIAAYVWPAMFNEPRYAELGIFKDGNGEWEAIYNSKPKYEGHRQPRVPLWGYLDQSDPKTQEKNIETAIEYGVNVFIFDWYWYENRPFLEDVLNKGFLKAENREKIKFYLIWANHDANSYWDPKNPDKSQIYWQGEVSREEFDGFADRLISEYLKQPNYYTIDGKPVFAIYEISTFIDGMGGQEQARDALESFRAKCIAAGLPGVHFQAIVWGDIPATLIGTPGDDTPTQDNTLNYLGFESLTNYQWVHFVRPNEDYQTYGEKAVAKYGEFDKDFSSPYFPHVSIDWDPSPRFEVATPEHLTGVTPEKFEGFLRVAKEYVDAHPNQPPLITINSWNEWSEGSYLEPDAEFGYGYLKAIKKVFK</sequence>
<accession>A0ABR6KQX7</accession>
<organism evidence="1 2">
    <name type="scientific">Parabacteroides faecis</name>
    <dbReference type="NCBI Taxonomy" id="1217282"/>
    <lineage>
        <taxon>Bacteria</taxon>
        <taxon>Pseudomonadati</taxon>
        <taxon>Bacteroidota</taxon>
        <taxon>Bacteroidia</taxon>
        <taxon>Bacteroidales</taxon>
        <taxon>Tannerellaceae</taxon>
        <taxon>Parabacteroides</taxon>
    </lineage>
</organism>
<proteinExistence type="predicted"/>
<dbReference type="EMBL" id="JACHOC010000008">
    <property type="protein sequence ID" value="MBB4623901.1"/>
    <property type="molecule type" value="Genomic_DNA"/>
</dbReference>
<dbReference type="Gene3D" id="3.20.20.80">
    <property type="entry name" value="Glycosidases"/>
    <property type="match status" value="1"/>
</dbReference>
<protein>
    <recommendedName>
        <fullName evidence="3">Glycosyltransferase WbsX</fullName>
    </recommendedName>
</protein>
<comment type="caution">
    <text evidence="1">The sequence shown here is derived from an EMBL/GenBank/DDBJ whole genome shotgun (WGS) entry which is preliminary data.</text>
</comment>
<dbReference type="Pfam" id="PF14307">
    <property type="entry name" value="Glyco_tran_WbsX"/>
    <property type="match status" value="1"/>
</dbReference>
<dbReference type="PANTHER" id="PTHR41244:SF1">
    <property type="entry name" value="GLYCOSYLTRANSFERASE"/>
    <property type="match status" value="1"/>
</dbReference>
<dbReference type="InterPro" id="IPR032719">
    <property type="entry name" value="WbsX"/>
</dbReference>
<reference evidence="1 2" key="1">
    <citation type="submission" date="2020-08" db="EMBL/GenBank/DDBJ databases">
        <title>Genomic Encyclopedia of Type Strains, Phase IV (KMG-IV): sequencing the most valuable type-strain genomes for metagenomic binning, comparative biology and taxonomic classification.</title>
        <authorList>
            <person name="Goeker M."/>
        </authorList>
    </citation>
    <scope>NUCLEOTIDE SEQUENCE [LARGE SCALE GENOMIC DNA]</scope>
    <source>
        <strain evidence="1 2">DSM 102983</strain>
    </source>
</reference>
<name>A0ABR6KQX7_9BACT</name>
<evidence type="ECO:0000313" key="1">
    <source>
        <dbReference type="EMBL" id="MBB4623901.1"/>
    </source>
</evidence>